<dbReference type="AlphaFoldDB" id="A0A918CAV0"/>
<dbReference type="PANTHER" id="PTHR41913:SF1">
    <property type="entry name" value="DUF1684 DOMAIN-CONTAINING PROTEIN"/>
    <property type="match status" value="1"/>
</dbReference>
<dbReference type="RefSeq" id="WP_189083611.1">
    <property type="nucleotide sequence ID" value="NZ_BMRJ01000001.1"/>
</dbReference>
<evidence type="ECO:0008006" key="3">
    <source>
        <dbReference type="Google" id="ProtNLM"/>
    </source>
</evidence>
<comment type="caution">
    <text evidence="1">The sequence shown here is derived from an EMBL/GenBank/DDBJ whole genome shotgun (WGS) entry which is preliminary data.</text>
</comment>
<accession>A0A918CAV0</accession>
<name>A0A918CAV0_AGRME</name>
<evidence type="ECO:0000313" key="1">
    <source>
        <dbReference type="EMBL" id="GGR14379.1"/>
    </source>
</evidence>
<proteinExistence type="predicted"/>
<evidence type="ECO:0000313" key="2">
    <source>
        <dbReference type="Proteomes" id="UP000610303"/>
    </source>
</evidence>
<sequence length="238" mass="26147">MDLRAAHEDWVREREERVWGERGIASLAATHWLWTEPLELEGLPGRWCARDGVVVGEAIDGLDGELRLAPGEEAELAGVLLRGFERDGSLALRVLDAGAAARRGVSRIARFPLDPAARVPGVVRRRTSEQPTTSVDGHRATGEFDAIVELQLDGESVALAVQEDDGWYFAAFSDATSGAESHPFRFLRFPVPEGEHAVVDFNRAYLPPCAFSDHYVCVLPVPGNRWSVPVRAGERVVE</sequence>
<protein>
    <recommendedName>
        <fullName evidence="3">DUF1684 domain-containing protein</fullName>
    </recommendedName>
</protein>
<organism evidence="1 2">
    <name type="scientific">Agromyces mediolanus</name>
    <name type="common">Corynebacterium mediolanum</name>
    <dbReference type="NCBI Taxonomy" id="41986"/>
    <lineage>
        <taxon>Bacteria</taxon>
        <taxon>Bacillati</taxon>
        <taxon>Actinomycetota</taxon>
        <taxon>Actinomycetes</taxon>
        <taxon>Micrococcales</taxon>
        <taxon>Microbacteriaceae</taxon>
        <taxon>Agromyces</taxon>
    </lineage>
</organism>
<gene>
    <name evidence="1" type="ORF">GCM10010196_03720</name>
</gene>
<dbReference type="Proteomes" id="UP000610303">
    <property type="component" value="Unassembled WGS sequence"/>
</dbReference>
<dbReference type="EMBL" id="BMRJ01000001">
    <property type="protein sequence ID" value="GGR14379.1"/>
    <property type="molecule type" value="Genomic_DNA"/>
</dbReference>
<dbReference type="Pfam" id="PF07920">
    <property type="entry name" value="DUF1684"/>
    <property type="match status" value="1"/>
</dbReference>
<reference evidence="1" key="2">
    <citation type="submission" date="2020-09" db="EMBL/GenBank/DDBJ databases">
        <authorList>
            <person name="Sun Q."/>
            <person name="Ohkuma M."/>
        </authorList>
    </citation>
    <scope>NUCLEOTIDE SEQUENCE</scope>
    <source>
        <strain evidence="1">JCM 3346</strain>
    </source>
</reference>
<reference evidence="1" key="1">
    <citation type="journal article" date="2014" name="Int. J. Syst. Evol. Microbiol.">
        <title>Complete genome sequence of Corynebacterium casei LMG S-19264T (=DSM 44701T), isolated from a smear-ripened cheese.</title>
        <authorList>
            <consortium name="US DOE Joint Genome Institute (JGI-PGF)"/>
            <person name="Walter F."/>
            <person name="Albersmeier A."/>
            <person name="Kalinowski J."/>
            <person name="Ruckert C."/>
        </authorList>
    </citation>
    <scope>NUCLEOTIDE SEQUENCE</scope>
    <source>
        <strain evidence="1">JCM 3346</strain>
    </source>
</reference>
<dbReference type="InterPro" id="IPR012467">
    <property type="entry name" value="DUF1684"/>
</dbReference>
<keyword evidence="2" id="KW-1185">Reference proteome</keyword>
<dbReference type="PANTHER" id="PTHR41913">
    <property type="entry name" value="DUF1684 DOMAIN-CONTAINING PROTEIN"/>
    <property type="match status" value="1"/>
</dbReference>